<protein>
    <submittedName>
        <fullName evidence="1">Uncharacterized protein</fullName>
    </submittedName>
</protein>
<evidence type="ECO:0000313" key="1">
    <source>
        <dbReference type="EMBL" id="GBN79899.1"/>
    </source>
</evidence>
<sequence length="90" mass="9939">MLKIVVNFGDLCSVERTGVMRVPGSGWSRDQVVFPLELENCLVDCLQYSDEGGECDAASFVETVDDLLSSHINDELEAGRINIAGKNKYR</sequence>
<dbReference type="AlphaFoldDB" id="A0A4Y2RXC6"/>
<evidence type="ECO:0000313" key="2">
    <source>
        <dbReference type="Proteomes" id="UP000499080"/>
    </source>
</evidence>
<proteinExistence type="predicted"/>
<organism evidence="1 2">
    <name type="scientific">Araneus ventricosus</name>
    <name type="common">Orbweaver spider</name>
    <name type="synonym">Epeira ventricosa</name>
    <dbReference type="NCBI Taxonomy" id="182803"/>
    <lineage>
        <taxon>Eukaryota</taxon>
        <taxon>Metazoa</taxon>
        <taxon>Ecdysozoa</taxon>
        <taxon>Arthropoda</taxon>
        <taxon>Chelicerata</taxon>
        <taxon>Arachnida</taxon>
        <taxon>Araneae</taxon>
        <taxon>Araneomorphae</taxon>
        <taxon>Entelegynae</taxon>
        <taxon>Araneoidea</taxon>
        <taxon>Araneidae</taxon>
        <taxon>Araneus</taxon>
    </lineage>
</organism>
<dbReference type="Proteomes" id="UP000499080">
    <property type="component" value="Unassembled WGS sequence"/>
</dbReference>
<accession>A0A4Y2RXC6</accession>
<dbReference type="EMBL" id="BGPR01018697">
    <property type="protein sequence ID" value="GBN79899.1"/>
    <property type="molecule type" value="Genomic_DNA"/>
</dbReference>
<reference evidence="1 2" key="1">
    <citation type="journal article" date="2019" name="Sci. Rep.">
        <title>Orb-weaving spider Araneus ventricosus genome elucidates the spidroin gene catalogue.</title>
        <authorList>
            <person name="Kono N."/>
            <person name="Nakamura H."/>
            <person name="Ohtoshi R."/>
            <person name="Moran D.A.P."/>
            <person name="Shinohara A."/>
            <person name="Yoshida Y."/>
            <person name="Fujiwara M."/>
            <person name="Mori M."/>
            <person name="Tomita M."/>
            <person name="Arakawa K."/>
        </authorList>
    </citation>
    <scope>NUCLEOTIDE SEQUENCE [LARGE SCALE GENOMIC DNA]</scope>
</reference>
<name>A0A4Y2RXC6_ARAVE</name>
<gene>
    <name evidence="1" type="ORF">AVEN_100110_1</name>
</gene>
<comment type="caution">
    <text evidence="1">The sequence shown here is derived from an EMBL/GenBank/DDBJ whole genome shotgun (WGS) entry which is preliminary data.</text>
</comment>
<keyword evidence="2" id="KW-1185">Reference proteome</keyword>